<dbReference type="Gene3D" id="1.25.40.20">
    <property type="entry name" value="Ankyrin repeat-containing domain"/>
    <property type="match status" value="2"/>
</dbReference>
<dbReference type="PROSITE" id="PS50297">
    <property type="entry name" value="ANK_REP_REGION"/>
    <property type="match status" value="2"/>
</dbReference>
<dbReference type="PANTHER" id="PTHR24171:SF9">
    <property type="entry name" value="ANKYRIN REPEAT DOMAIN-CONTAINING PROTEIN 39"/>
    <property type="match status" value="1"/>
</dbReference>
<feature type="repeat" description="ANK" evidence="3">
    <location>
        <begin position="40"/>
        <end position="72"/>
    </location>
</feature>
<evidence type="ECO:0000313" key="4">
    <source>
        <dbReference type="EMBL" id="KAK3255290.1"/>
    </source>
</evidence>
<reference evidence="4 5" key="1">
    <citation type="journal article" date="2015" name="Genome Biol. Evol.">
        <title>Comparative Genomics of a Bacterivorous Green Alga Reveals Evolutionary Causalities and Consequences of Phago-Mixotrophic Mode of Nutrition.</title>
        <authorList>
            <person name="Burns J.A."/>
            <person name="Paasch A."/>
            <person name="Narechania A."/>
            <person name="Kim E."/>
        </authorList>
    </citation>
    <scope>NUCLEOTIDE SEQUENCE [LARGE SCALE GENOMIC DNA]</scope>
    <source>
        <strain evidence="4 5">PLY_AMNH</strain>
    </source>
</reference>
<evidence type="ECO:0000256" key="1">
    <source>
        <dbReference type="ARBA" id="ARBA00022737"/>
    </source>
</evidence>
<organism evidence="4 5">
    <name type="scientific">Cymbomonas tetramitiformis</name>
    <dbReference type="NCBI Taxonomy" id="36881"/>
    <lineage>
        <taxon>Eukaryota</taxon>
        <taxon>Viridiplantae</taxon>
        <taxon>Chlorophyta</taxon>
        <taxon>Pyramimonadophyceae</taxon>
        <taxon>Pyramimonadales</taxon>
        <taxon>Pyramimonadaceae</taxon>
        <taxon>Cymbomonas</taxon>
    </lineage>
</organism>
<dbReference type="PROSITE" id="PS50088">
    <property type="entry name" value="ANK_REPEAT"/>
    <property type="match status" value="2"/>
</dbReference>
<keyword evidence="2 3" id="KW-0040">ANK repeat</keyword>
<dbReference type="AlphaFoldDB" id="A0AAE0KP19"/>
<gene>
    <name evidence="4" type="ORF">CYMTET_35519</name>
</gene>
<accession>A0AAE0KP19</accession>
<dbReference type="SUPFAM" id="SSF48403">
    <property type="entry name" value="Ankyrin repeat"/>
    <property type="match status" value="1"/>
</dbReference>
<dbReference type="SMART" id="SM00248">
    <property type="entry name" value="ANK"/>
    <property type="match status" value="2"/>
</dbReference>
<feature type="repeat" description="ANK" evidence="3">
    <location>
        <begin position="7"/>
        <end position="39"/>
    </location>
</feature>
<dbReference type="InterPro" id="IPR036770">
    <property type="entry name" value="Ankyrin_rpt-contain_sf"/>
</dbReference>
<keyword evidence="1" id="KW-0677">Repeat</keyword>
<name>A0AAE0KP19_9CHLO</name>
<keyword evidence="5" id="KW-1185">Reference proteome</keyword>
<comment type="caution">
    <text evidence="4">The sequence shown here is derived from an EMBL/GenBank/DDBJ whole genome shotgun (WGS) entry which is preliminary data.</text>
</comment>
<dbReference type="Proteomes" id="UP001190700">
    <property type="component" value="Unassembled WGS sequence"/>
</dbReference>
<feature type="non-terminal residue" evidence="4">
    <location>
        <position position="72"/>
    </location>
</feature>
<proteinExistence type="predicted"/>
<sequence length="72" mass="7251">MLVVAQNGETSLWSPVEKGQAAVVESLLAKGADVSVANQAGVTVLHLAAGNGHKDVAERLVAKGADVSATDQ</sequence>
<dbReference type="EMBL" id="LGRX02022772">
    <property type="protein sequence ID" value="KAK3255290.1"/>
    <property type="molecule type" value="Genomic_DNA"/>
</dbReference>
<dbReference type="Pfam" id="PF12796">
    <property type="entry name" value="Ank_2"/>
    <property type="match status" value="1"/>
</dbReference>
<dbReference type="InterPro" id="IPR002110">
    <property type="entry name" value="Ankyrin_rpt"/>
</dbReference>
<evidence type="ECO:0000256" key="2">
    <source>
        <dbReference type="ARBA" id="ARBA00023043"/>
    </source>
</evidence>
<dbReference type="PANTHER" id="PTHR24171">
    <property type="entry name" value="ANKYRIN REPEAT DOMAIN-CONTAINING PROTEIN 39-RELATED"/>
    <property type="match status" value="1"/>
</dbReference>
<protein>
    <submittedName>
        <fullName evidence="4">Uncharacterized protein</fullName>
    </submittedName>
</protein>
<evidence type="ECO:0000313" key="5">
    <source>
        <dbReference type="Proteomes" id="UP001190700"/>
    </source>
</evidence>
<evidence type="ECO:0000256" key="3">
    <source>
        <dbReference type="PROSITE-ProRule" id="PRU00023"/>
    </source>
</evidence>